<dbReference type="PIRSF" id="PIRSF005850">
    <property type="entry name" value="UCP005850"/>
    <property type="match status" value="1"/>
</dbReference>
<name>A0ABT1ZAS4_9ACTN</name>
<proteinExistence type="predicted"/>
<dbReference type="RefSeq" id="WP_258499711.1">
    <property type="nucleotide sequence ID" value="NZ_JANSKA010000008.1"/>
</dbReference>
<evidence type="ECO:0000256" key="2">
    <source>
        <dbReference type="SAM" id="MobiDB-lite"/>
    </source>
</evidence>
<protein>
    <submittedName>
        <fullName evidence="3">DUF2130 domain-containing protein</fullName>
    </submittedName>
</protein>
<dbReference type="Pfam" id="PF09903">
    <property type="entry name" value="DUF2130"/>
    <property type="match status" value="1"/>
</dbReference>
<evidence type="ECO:0000256" key="1">
    <source>
        <dbReference type="SAM" id="Coils"/>
    </source>
</evidence>
<keyword evidence="1" id="KW-0175">Coiled coil</keyword>
<reference evidence="3 4" key="1">
    <citation type="submission" date="2022-08" db="EMBL/GenBank/DDBJ databases">
        <title>Tractidigestivibacter montrealensis type strain KD21.</title>
        <authorList>
            <person name="Diop K."/>
            <person name="Richard C."/>
            <person name="Routy B."/>
        </authorList>
    </citation>
    <scope>NUCLEOTIDE SEQUENCE [LARGE SCALE GENOMIC DNA]</scope>
    <source>
        <strain evidence="3 4">KD21</strain>
    </source>
</reference>
<dbReference type="EMBL" id="JANSKA010000008">
    <property type="protein sequence ID" value="MCR9037314.1"/>
    <property type="molecule type" value="Genomic_DNA"/>
</dbReference>
<sequence length="487" mass="55095">MAEIKCPNCGKVFQVDEAGYAQILQQVRDAEFKRQLDEQRALMEQREAAAVEAARAKAQEALRAEVAKLSSQLEQAQAAAKVQQATAEKSAQELLARAQDAAAQKLAAAQQESAEQLAQRDASIARLTEQLRAQEEQAKGARELAVTRATAERDRRLVELQSQVQEVSAKKDQEIAVLNQRLVEQEKYKDQEIRDRDDEIERIKNQRSRLSVKLIGETLEQHCESEFNKVRMMAFPRAEFHKDNDVVDGSKGDYVFRECDESGTEIVSIMFDMKNEDDNSVNRKRNEDHFAKLDRDRRNKHCEYAVLVSTLEPESELYNAGIVDVSYRYPKMYVVRPQFFLPIISLLRNAGLNAVSARRELAEVRQQNLDVTNFEEKLEKFKQGFGRNYEQASKRFSEAIEQIDRSIASLQKVKESLTKSENQLRLANDKAEDLTIRRLTRGNKTMKAAFEEAAKTQAGEGGSDAGSVPAEHDEGDPANAVEPDVVE</sequence>
<dbReference type="Proteomes" id="UP001204320">
    <property type="component" value="Unassembled WGS sequence"/>
</dbReference>
<accession>A0ABT1ZAS4</accession>
<gene>
    <name evidence="3" type="ORF">NVS32_10175</name>
</gene>
<dbReference type="InterPro" id="IPR019219">
    <property type="entry name" value="DUF2130"/>
</dbReference>
<evidence type="ECO:0000313" key="3">
    <source>
        <dbReference type="EMBL" id="MCR9037314.1"/>
    </source>
</evidence>
<evidence type="ECO:0000313" key="4">
    <source>
        <dbReference type="Proteomes" id="UP001204320"/>
    </source>
</evidence>
<keyword evidence="4" id="KW-1185">Reference proteome</keyword>
<comment type="caution">
    <text evidence="3">The sequence shown here is derived from an EMBL/GenBank/DDBJ whole genome shotgun (WGS) entry which is preliminary data.</text>
</comment>
<feature type="coiled-coil region" evidence="1">
    <location>
        <begin position="59"/>
        <end position="93"/>
    </location>
</feature>
<feature type="region of interest" description="Disordered" evidence="2">
    <location>
        <begin position="452"/>
        <end position="487"/>
    </location>
</feature>
<feature type="coiled-coil region" evidence="1">
    <location>
        <begin position="117"/>
        <end position="144"/>
    </location>
</feature>
<feature type="coiled-coil region" evidence="1">
    <location>
        <begin position="410"/>
        <end position="437"/>
    </location>
</feature>
<organism evidence="3 4">
    <name type="scientific">Tractidigestivibacter montrealensis</name>
    <dbReference type="NCBI Taxonomy" id="2972466"/>
    <lineage>
        <taxon>Bacteria</taxon>
        <taxon>Bacillati</taxon>
        <taxon>Actinomycetota</taxon>
        <taxon>Coriobacteriia</taxon>
        <taxon>Coriobacteriales</taxon>
        <taxon>Atopobiaceae</taxon>
        <taxon>Tractidigestivibacter</taxon>
    </lineage>
</organism>